<dbReference type="GeneID" id="92865080"/>
<evidence type="ECO:0000313" key="20">
    <source>
        <dbReference type="EMBL" id="VUX10529.1"/>
    </source>
</evidence>
<evidence type="ECO:0000313" key="21">
    <source>
        <dbReference type="Proteomes" id="UP000260664"/>
    </source>
</evidence>
<dbReference type="Proteomes" id="UP000284742">
    <property type="component" value="Unassembled WGS sequence"/>
</dbReference>
<dbReference type="EMBL" id="QSOI01000008">
    <property type="protein sequence ID" value="RGI84200.1"/>
    <property type="molecule type" value="Genomic_DNA"/>
</dbReference>
<dbReference type="GO" id="GO:0003690">
    <property type="term" value="F:double-stranded DNA binding"/>
    <property type="evidence" value="ECO:0007669"/>
    <property type="project" value="InterPro"/>
</dbReference>
<dbReference type="EMBL" id="QSVQ01000003">
    <property type="protein sequence ID" value="RGO53418.1"/>
    <property type="molecule type" value="Genomic_DNA"/>
</dbReference>
<evidence type="ECO:0000313" key="14">
    <source>
        <dbReference type="EMBL" id="RHB37510.1"/>
    </source>
</evidence>
<dbReference type="EMBL" id="QRPD01000010">
    <property type="protein sequence ID" value="RHL86656.1"/>
    <property type="molecule type" value="Genomic_DNA"/>
</dbReference>
<comment type="function">
    <text evidence="1">SASP are bound to spore DNA. They are double-stranded DNA-binding proteins that cause DNA to change to an a-like conformation. They protect the DNA backbone from chemical and enzymatic cleavage and are thus involved in dormant spore's high resistance to UV light.</text>
</comment>
<dbReference type="Proteomes" id="UP000285981">
    <property type="component" value="Unassembled WGS sequence"/>
</dbReference>
<dbReference type="Pfam" id="PF00269">
    <property type="entry name" value="SASP"/>
    <property type="match status" value="1"/>
</dbReference>
<accession>A0A3E4L822</accession>
<evidence type="ECO:0000313" key="33">
    <source>
        <dbReference type="Proteomes" id="UP000285642"/>
    </source>
</evidence>
<dbReference type="Proteomes" id="UP000284152">
    <property type="component" value="Unassembled WGS sequence"/>
</dbReference>
<dbReference type="EMBL" id="QSEW01000010">
    <property type="protein sequence ID" value="RGZ99360.1"/>
    <property type="molecule type" value="Genomic_DNA"/>
</dbReference>
<evidence type="ECO:0000313" key="30">
    <source>
        <dbReference type="Proteomes" id="UP000284742"/>
    </source>
</evidence>
<dbReference type="EMBL" id="QRUK01000006">
    <property type="protein sequence ID" value="RGR59826.1"/>
    <property type="molecule type" value="Genomic_DNA"/>
</dbReference>
<evidence type="ECO:0000313" key="10">
    <source>
        <dbReference type="EMBL" id="RGT12333.1"/>
    </source>
</evidence>
<evidence type="ECO:0000313" key="5">
    <source>
        <dbReference type="EMBL" id="RGK49824.1"/>
    </source>
</evidence>
<name>A0A3E4L822_9FIRM</name>
<evidence type="ECO:0000313" key="19">
    <source>
        <dbReference type="EMBL" id="RHN16117.1"/>
    </source>
</evidence>
<sequence>MAKKKDTPVRLDQLTEEEKMKYEIADELGLLDRVMKDGWKSLSSKETGRIGGILARKRKNRSKK</sequence>
<dbReference type="EMBL" id="QSGQ01000008">
    <property type="protein sequence ID" value="RHB37510.1"/>
    <property type="molecule type" value="Genomic_DNA"/>
</dbReference>
<dbReference type="EMBL" id="QRWH01000001">
    <property type="protein sequence ID" value="RGT12333.1"/>
    <property type="molecule type" value="Genomic_DNA"/>
</dbReference>
<reference evidence="21 22" key="1">
    <citation type="submission" date="2018-08" db="EMBL/GenBank/DDBJ databases">
        <title>A genome reference for cultivated species of the human gut microbiota.</title>
        <authorList>
            <person name="Zou Y."/>
            <person name="Xue W."/>
            <person name="Luo G."/>
        </authorList>
    </citation>
    <scope>NUCLEOTIDE SEQUENCE [LARGE SCALE GENOMIC DNA]</scope>
    <source>
        <strain evidence="11 25">AF12-11</strain>
        <strain evidence="10 27">AF19-4AC</strain>
        <strain evidence="9 36">AF21-25</strain>
        <strain evidence="8 28">AF25-11</strain>
        <strain evidence="19 34">AF31-13BH</strain>
        <strain evidence="18 26">AF36-1BH</strain>
        <strain evidence="17 29">AF42-21</strain>
        <strain evidence="16 35">AM23-7AC</strain>
        <strain evidence="15 30">AM37-5</strain>
        <strain evidence="14 31">AM40-15AC</strain>
        <strain evidence="13 33">AM42-8</strain>
        <strain evidence="12 32">AM46-16</strain>
        <strain evidence="7 23">OM02-12</strain>
        <strain evidence="6 22">OM03-2</strain>
        <strain evidence="5 24">TF11-11</strain>
        <strain evidence="4 21">TM09-19AC</strain>
    </source>
</reference>
<evidence type="ECO:0000313" key="22">
    <source>
        <dbReference type="Proteomes" id="UP000260841"/>
    </source>
</evidence>
<evidence type="ECO:0000313" key="37">
    <source>
        <dbReference type="Proteomes" id="UP000358366"/>
    </source>
</evidence>
<evidence type="ECO:0000313" key="26">
    <source>
        <dbReference type="Proteomes" id="UP000283325"/>
    </source>
</evidence>
<keyword evidence="23" id="KW-1185">Reference proteome</keyword>
<dbReference type="EMBL" id="QSAJ01000005">
    <property type="protein sequence ID" value="RGW55102.1"/>
    <property type="molecule type" value="Genomic_DNA"/>
</dbReference>
<dbReference type="RefSeq" id="WP_005337026.1">
    <property type="nucleotide sequence ID" value="NZ_AP031430.1"/>
</dbReference>
<evidence type="ECO:0000313" key="7">
    <source>
        <dbReference type="EMBL" id="RGO53418.1"/>
    </source>
</evidence>
<dbReference type="InterPro" id="IPR001448">
    <property type="entry name" value="SASP_alpha/beta-type"/>
</dbReference>
<evidence type="ECO:0000313" key="23">
    <source>
        <dbReference type="Proteomes" id="UP000261055"/>
    </source>
</evidence>
<dbReference type="Proteomes" id="UP000358366">
    <property type="component" value="Unassembled WGS sequence"/>
</dbReference>
<evidence type="ECO:0000313" key="36">
    <source>
        <dbReference type="Proteomes" id="UP000285981"/>
    </source>
</evidence>
<dbReference type="EMBL" id="CABHNI010000032">
    <property type="protein sequence ID" value="VUX10529.1"/>
    <property type="molecule type" value="Genomic_DNA"/>
</dbReference>
<dbReference type="AlphaFoldDB" id="A0A3E4L822"/>
<evidence type="ECO:0000313" key="4">
    <source>
        <dbReference type="EMBL" id="RGI84200.1"/>
    </source>
</evidence>
<dbReference type="Proteomes" id="UP000283325">
    <property type="component" value="Unassembled WGS sequence"/>
</dbReference>
<dbReference type="InterPro" id="IPR038300">
    <property type="entry name" value="SASP_sf_alpha/beta"/>
</dbReference>
<comment type="similarity">
    <text evidence="2">Belongs to the alpha/beta-type SASP family.</text>
</comment>
<evidence type="ECO:0000313" key="25">
    <source>
        <dbReference type="Proteomes" id="UP000266376"/>
    </source>
</evidence>
<organism evidence="8 28">
    <name type="scientific">Dorea formicigenerans</name>
    <dbReference type="NCBI Taxonomy" id="39486"/>
    <lineage>
        <taxon>Bacteria</taxon>
        <taxon>Bacillati</taxon>
        <taxon>Bacillota</taxon>
        <taxon>Clostridia</taxon>
        <taxon>Lachnospirales</taxon>
        <taxon>Lachnospiraceae</taxon>
        <taxon>Dorea</taxon>
    </lineage>
</organism>
<dbReference type="EMBL" id="QSHK01000005">
    <property type="protein sequence ID" value="RHC07460.1"/>
    <property type="molecule type" value="Genomic_DNA"/>
</dbReference>
<evidence type="ECO:0000313" key="28">
    <source>
        <dbReference type="Proteomes" id="UP000283652"/>
    </source>
</evidence>
<evidence type="ECO:0000313" key="12">
    <source>
        <dbReference type="EMBL" id="RGZ99360.1"/>
    </source>
</evidence>
<dbReference type="Proteomes" id="UP000284883">
    <property type="component" value="Unassembled WGS sequence"/>
</dbReference>
<reference evidence="20 37" key="2">
    <citation type="submission" date="2019-07" db="EMBL/GenBank/DDBJ databases">
        <authorList>
            <person name="Hibberd C M."/>
            <person name="Gehrig L. J."/>
            <person name="Chang H.-W."/>
            <person name="Venkatesh S."/>
        </authorList>
    </citation>
    <scope>NUCLEOTIDE SEQUENCE [LARGE SCALE GENOMIC DNA]</scope>
    <source>
        <strain evidence="20">Dorea_formicigenerans_SSTS_Bg7063</strain>
    </source>
</reference>
<dbReference type="EMBL" id="QSQQ01000003">
    <property type="protein sequence ID" value="RGK49824.1"/>
    <property type="molecule type" value="Genomic_DNA"/>
</dbReference>
<evidence type="ECO:0000313" key="27">
    <source>
        <dbReference type="Proteomes" id="UP000283630"/>
    </source>
</evidence>
<dbReference type="EMBL" id="QSVB01000013">
    <property type="protein sequence ID" value="RGN89708.1"/>
    <property type="molecule type" value="Genomic_DNA"/>
</dbReference>
<dbReference type="Proteomes" id="UP000260664">
    <property type="component" value="Unassembled WGS sequence"/>
</dbReference>
<dbReference type="PROSITE" id="PS00304">
    <property type="entry name" value="SASP_1"/>
    <property type="match status" value="1"/>
</dbReference>
<evidence type="ECO:0000313" key="34">
    <source>
        <dbReference type="Proteomes" id="UP000285652"/>
    </source>
</evidence>
<dbReference type="EMBL" id="QRNS01000010">
    <property type="protein sequence ID" value="RHK63627.1"/>
    <property type="molecule type" value="Genomic_DNA"/>
</dbReference>
<dbReference type="Proteomes" id="UP000283652">
    <property type="component" value="Unassembled WGS sequence"/>
</dbReference>
<evidence type="ECO:0000313" key="15">
    <source>
        <dbReference type="EMBL" id="RHC07460.1"/>
    </source>
</evidence>
<evidence type="ECO:0000313" key="8">
    <source>
        <dbReference type="EMBL" id="RGR59826.1"/>
    </source>
</evidence>
<dbReference type="Proteomes" id="UP000285652">
    <property type="component" value="Unassembled WGS sequence"/>
</dbReference>
<dbReference type="InterPro" id="IPR018126">
    <property type="entry name" value="SASP_alpha/beta-type_CS"/>
</dbReference>
<evidence type="ECO:0000313" key="17">
    <source>
        <dbReference type="EMBL" id="RHK63627.1"/>
    </source>
</evidence>
<evidence type="ECO:0000313" key="29">
    <source>
        <dbReference type="Proteomes" id="UP000284152"/>
    </source>
</evidence>
<evidence type="ECO:0000313" key="24">
    <source>
        <dbReference type="Proteomes" id="UP000261208"/>
    </source>
</evidence>
<evidence type="ECO:0000313" key="16">
    <source>
        <dbReference type="EMBL" id="RHF80485.1"/>
    </source>
</evidence>
<keyword evidence="3" id="KW-0238">DNA-binding</keyword>
<protein>
    <submittedName>
        <fullName evidence="8">Small, acid-soluble spore protein, alpha/beta type</fullName>
    </submittedName>
    <submittedName>
        <fullName evidence="20">Small, acid-soluble spore proteins, alpha/beta type</fullName>
    </submittedName>
</protein>
<dbReference type="Proteomes" id="UP000260841">
    <property type="component" value="Unassembled WGS sequence"/>
</dbReference>
<evidence type="ECO:0000313" key="11">
    <source>
        <dbReference type="EMBL" id="RGW55102.1"/>
    </source>
</evidence>
<dbReference type="EMBL" id="QRHN01000002">
    <property type="protein sequence ID" value="RHF80485.1"/>
    <property type="molecule type" value="Genomic_DNA"/>
</dbReference>
<dbReference type="Proteomes" id="UP000284962">
    <property type="component" value="Unassembled WGS sequence"/>
</dbReference>
<dbReference type="Gene3D" id="6.10.10.80">
    <property type="entry name" value="Small, acid-soluble spore protein, alpha/beta type-like"/>
    <property type="match status" value="1"/>
</dbReference>
<dbReference type="EMBL" id="QRQQ01000006">
    <property type="protein sequence ID" value="RHN16117.1"/>
    <property type="molecule type" value="Genomic_DNA"/>
</dbReference>
<evidence type="ECO:0000313" key="13">
    <source>
        <dbReference type="EMBL" id="RHA68135.1"/>
    </source>
</evidence>
<evidence type="ECO:0000313" key="35">
    <source>
        <dbReference type="Proteomes" id="UP000285666"/>
    </source>
</evidence>
<dbReference type="GO" id="GO:0006265">
    <property type="term" value="P:DNA topological change"/>
    <property type="evidence" value="ECO:0007669"/>
    <property type="project" value="InterPro"/>
</dbReference>
<gene>
    <name evidence="20" type="ORF">DFSSTS7063_01802</name>
    <name evidence="17" type="ORF">DW054_07695</name>
    <name evidence="16" type="ORF">DW658_03150</name>
    <name evidence="15" type="ORF">DW860_08945</name>
    <name evidence="14" type="ORF">DW885_11785</name>
    <name evidence="13" type="ORF">DW924_11090</name>
    <name evidence="12" type="ORF">DW957_09855</name>
    <name evidence="11" type="ORF">DWV67_03180</name>
    <name evidence="10" type="ORF">DWX53_00390</name>
    <name evidence="9" type="ORF">DWX78_03560</name>
    <name evidence="8" type="ORF">DWY33_05000</name>
    <name evidence="19" type="ORF">DWZ24_08550</name>
    <name evidence="18" type="ORF">DWZ98_11345</name>
    <name evidence="7" type="ORF">DXB12_03890</name>
    <name evidence="6" type="ORF">DXB36_11370</name>
    <name evidence="5" type="ORF">DXD10_03380</name>
    <name evidence="4" type="ORF">DXD84_08110</name>
</gene>
<evidence type="ECO:0000313" key="32">
    <source>
        <dbReference type="Proteomes" id="UP000284962"/>
    </source>
</evidence>
<evidence type="ECO:0000256" key="2">
    <source>
        <dbReference type="ARBA" id="ARBA00005442"/>
    </source>
</evidence>
<dbReference type="Proteomes" id="UP000266376">
    <property type="component" value="Unassembled WGS sequence"/>
</dbReference>
<dbReference type="Proteomes" id="UP000285642">
    <property type="component" value="Unassembled WGS sequence"/>
</dbReference>
<proteinExistence type="inferred from homology"/>
<dbReference type="Proteomes" id="UP000261055">
    <property type="component" value="Unassembled WGS sequence"/>
</dbReference>
<evidence type="ECO:0000313" key="9">
    <source>
        <dbReference type="EMBL" id="RGS72312.1"/>
    </source>
</evidence>
<dbReference type="Proteomes" id="UP000261208">
    <property type="component" value="Unassembled WGS sequence"/>
</dbReference>
<evidence type="ECO:0000313" key="18">
    <source>
        <dbReference type="EMBL" id="RHL86656.1"/>
    </source>
</evidence>
<dbReference type="Proteomes" id="UP000285666">
    <property type="component" value="Unassembled WGS sequence"/>
</dbReference>
<evidence type="ECO:0000256" key="3">
    <source>
        <dbReference type="ARBA" id="ARBA00023125"/>
    </source>
</evidence>
<dbReference type="EMBL" id="QSFS01000012">
    <property type="protein sequence ID" value="RHA68135.1"/>
    <property type="molecule type" value="Genomic_DNA"/>
</dbReference>
<dbReference type="EMBL" id="QRVU01000011">
    <property type="protein sequence ID" value="RGS72312.1"/>
    <property type="molecule type" value="Genomic_DNA"/>
</dbReference>
<evidence type="ECO:0000256" key="1">
    <source>
        <dbReference type="ARBA" id="ARBA00003863"/>
    </source>
</evidence>
<evidence type="ECO:0000313" key="6">
    <source>
        <dbReference type="EMBL" id="RGN89708.1"/>
    </source>
</evidence>
<evidence type="ECO:0000313" key="31">
    <source>
        <dbReference type="Proteomes" id="UP000284883"/>
    </source>
</evidence>
<dbReference type="Proteomes" id="UP000283630">
    <property type="component" value="Unassembled WGS sequence"/>
</dbReference>